<evidence type="ECO:0000256" key="1">
    <source>
        <dbReference type="ARBA" id="ARBA00004613"/>
    </source>
</evidence>
<dbReference type="STRING" id="4533.J3LH83"/>
<evidence type="ECO:0000256" key="2">
    <source>
        <dbReference type="ARBA" id="ARBA00008127"/>
    </source>
</evidence>
<comment type="similarity">
    <text evidence="2 6">Belongs to the plant cysteine rich small secretory peptide family. Epidermal patterning factor subfamily.</text>
</comment>
<dbReference type="PANTHER" id="PTHR33109">
    <property type="entry name" value="EPIDERMAL PATTERNING FACTOR-LIKE PROTEIN 4"/>
    <property type="match status" value="1"/>
</dbReference>
<keyword evidence="3 6" id="KW-0964">Secreted</keyword>
<evidence type="ECO:0000256" key="4">
    <source>
        <dbReference type="ARBA" id="ARBA00022729"/>
    </source>
</evidence>
<dbReference type="Proteomes" id="UP000006038">
    <property type="component" value="Unassembled WGS sequence"/>
</dbReference>
<dbReference type="GO" id="GO:0005576">
    <property type="term" value="C:extracellular region"/>
    <property type="evidence" value="ECO:0007669"/>
    <property type="project" value="UniProtKB-SubCell"/>
</dbReference>
<dbReference type="AlphaFoldDB" id="J3LH83"/>
<evidence type="ECO:0000313" key="8">
    <source>
        <dbReference type="Proteomes" id="UP000006038"/>
    </source>
</evidence>
<keyword evidence="8" id="KW-1185">Reference proteome</keyword>
<name>J3LH83_ORYBR</name>
<dbReference type="OMA" id="MMITTSL"/>
<dbReference type="PANTHER" id="PTHR33109:SF3">
    <property type="entry name" value="EPIDERMAL PATTERNING FACTOR-LIKE PROTEIN"/>
    <property type="match status" value="1"/>
</dbReference>
<accession>J3LH83</accession>
<dbReference type="eggNOG" id="ENOG502SAGJ">
    <property type="taxonomic scope" value="Eukaryota"/>
</dbReference>
<dbReference type="InterPro" id="IPR039455">
    <property type="entry name" value="EPFL"/>
</dbReference>
<reference evidence="7" key="1">
    <citation type="submission" date="2013-04" db="UniProtKB">
        <authorList>
            <consortium name="EnsemblPlants"/>
        </authorList>
    </citation>
    <scope>IDENTIFICATION</scope>
</reference>
<comment type="subcellular location">
    <subcellularLocation>
        <location evidence="1 6">Secreted</location>
    </subcellularLocation>
</comment>
<keyword evidence="5" id="KW-1015">Disulfide bond</keyword>
<keyword evidence="4" id="KW-0732">Signal</keyword>
<evidence type="ECO:0000256" key="3">
    <source>
        <dbReference type="ARBA" id="ARBA00022525"/>
    </source>
</evidence>
<organism evidence="7">
    <name type="scientific">Oryza brachyantha</name>
    <name type="common">malo sina</name>
    <dbReference type="NCBI Taxonomy" id="4533"/>
    <lineage>
        <taxon>Eukaryota</taxon>
        <taxon>Viridiplantae</taxon>
        <taxon>Streptophyta</taxon>
        <taxon>Embryophyta</taxon>
        <taxon>Tracheophyta</taxon>
        <taxon>Spermatophyta</taxon>
        <taxon>Magnoliopsida</taxon>
        <taxon>Liliopsida</taxon>
        <taxon>Poales</taxon>
        <taxon>Poaceae</taxon>
        <taxon>BOP clade</taxon>
        <taxon>Oryzoideae</taxon>
        <taxon>Oryzeae</taxon>
        <taxon>Oryzinae</taxon>
        <taxon>Oryza</taxon>
    </lineage>
</organism>
<dbReference type="Gramene" id="OB02G40000.1">
    <property type="protein sequence ID" value="OB02G40000.1"/>
    <property type="gene ID" value="OB02G40000"/>
</dbReference>
<keyword evidence="6" id="KW-0217">Developmental protein</keyword>
<dbReference type="EnsemblPlants" id="OB02G40000.1">
    <property type="protein sequence ID" value="OB02G40000.1"/>
    <property type="gene ID" value="OB02G40000"/>
</dbReference>
<evidence type="ECO:0000256" key="5">
    <source>
        <dbReference type="ARBA" id="ARBA00023157"/>
    </source>
</evidence>
<dbReference type="HOGENOM" id="CLU_135272_2_0_1"/>
<proteinExistence type="inferred from homology"/>
<dbReference type="GO" id="GO:0010052">
    <property type="term" value="P:guard cell differentiation"/>
    <property type="evidence" value="ECO:0007669"/>
    <property type="project" value="UniProtKB-UniRule"/>
</dbReference>
<sequence length="168" mass="17978">MMAIVMVQFDSAPLPLLHHFTPINRLNSTQEGEANEASLFSATSPTTHTCSWLQRDGLMAVSSPQRALLVAMILVSFLLGAATGIRSTTLSSSQNLAEDKSRLGSTPPSCHNRCNACNPCTPVQVAALPGVSRPASAADRAEVAGFKQYSNYKPLGWKCRCAGRLFDP</sequence>
<protein>
    <recommendedName>
        <fullName evidence="6">Epidermal patterning factor-like protein</fullName>
    </recommendedName>
</protein>
<evidence type="ECO:0000256" key="6">
    <source>
        <dbReference type="RuleBase" id="RU367102"/>
    </source>
</evidence>
<dbReference type="Pfam" id="PF17181">
    <property type="entry name" value="EPF"/>
    <property type="match status" value="1"/>
</dbReference>
<evidence type="ECO:0000313" key="7">
    <source>
        <dbReference type="EnsemblPlants" id="OB02G40000.1"/>
    </source>
</evidence>
<comment type="function">
    <text evidence="6">Controls stomatal patterning.</text>
</comment>